<protein>
    <submittedName>
        <fullName evidence="2">Pentapeptide repeat-containing protein</fullName>
    </submittedName>
</protein>
<dbReference type="InterPro" id="IPR001646">
    <property type="entry name" value="5peptide_repeat"/>
</dbReference>
<feature type="transmembrane region" description="Helical" evidence="1">
    <location>
        <begin position="41"/>
        <end position="62"/>
    </location>
</feature>
<keyword evidence="1" id="KW-1133">Transmembrane helix</keyword>
<keyword evidence="1" id="KW-0812">Transmembrane</keyword>
<dbReference type="Proteomes" id="UP001595698">
    <property type="component" value="Unassembled WGS sequence"/>
</dbReference>
<dbReference type="Pfam" id="PF13576">
    <property type="entry name" value="Pentapeptide_3"/>
    <property type="match status" value="2"/>
</dbReference>
<accession>A0ABV8FAP1</accession>
<reference evidence="3" key="1">
    <citation type="journal article" date="2019" name="Int. J. Syst. Evol. Microbiol.">
        <title>The Global Catalogue of Microorganisms (GCM) 10K type strain sequencing project: providing services to taxonomists for standard genome sequencing and annotation.</title>
        <authorList>
            <consortium name="The Broad Institute Genomics Platform"/>
            <consortium name="The Broad Institute Genome Sequencing Center for Infectious Disease"/>
            <person name="Wu L."/>
            <person name="Ma J."/>
        </authorList>
    </citation>
    <scope>NUCLEOTIDE SEQUENCE [LARGE SCALE GENOMIC DNA]</scope>
    <source>
        <strain evidence="3">TBRC 7912</strain>
    </source>
</reference>
<dbReference type="RefSeq" id="WP_386194122.1">
    <property type="nucleotide sequence ID" value="NZ_JBHSBC010000033.1"/>
</dbReference>
<proteinExistence type="predicted"/>
<organism evidence="2 3">
    <name type="scientific">Streptosporangium jomthongense</name>
    <dbReference type="NCBI Taxonomy" id="1193683"/>
    <lineage>
        <taxon>Bacteria</taxon>
        <taxon>Bacillati</taxon>
        <taxon>Actinomycetota</taxon>
        <taxon>Actinomycetes</taxon>
        <taxon>Streptosporangiales</taxon>
        <taxon>Streptosporangiaceae</taxon>
        <taxon>Streptosporangium</taxon>
    </lineage>
</organism>
<dbReference type="EMBL" id="JBHSBC010000033">
    <property type="protein sequence ID" value="MFC3984368.1"/>
    <property type="molecule type" value="Genomic_DNA"/>
</dbReference>
<gene>
    <name evidence="2" type="ORF">ACFOYY_29815</name>
</gene>
<comment type="caution">
    <text evidence="2">The sequence shown here is derived from an EMBL/GenBank/DDBJ whole genome shotgun (WGS) entry which is preliminary data.</text>
</comment>
<name>A0ABV8FAP1_9ACTN</name>
<evidence type="ECO:0000313" key="2">
    <source>
        <dbReference type="EMBL" id="MFC3984368.1"/>
    </source>
</evidence>
<dbReference type="SUPFAM" id="SSF141571">
    <property type="entry name" value="Pentapeptide repeat-like"/>
    <property type="match status" value="1"/>
</dbReference>
<keyword evidence="3" id="KW-1185">Reference proteome</keyword>
<dbReference type="Gene3D" id="2.160.20.80">
    <property type="entry name" value="E3 ubiquitin-protein ligase SopA"/>
    <property type="match status" value="1"/>
</dbReference>
<evidence type="ECO:0000256" key="1">
    <source>
        <dbReference type="SAM" id="Phobius"/>
    </source>
</evidence>
<keyword evidence="1" id="KW-0472">Membrane</keyword>
<evidence type="ECO:0000313" key="3">
    <source>
        <dbReference type="Proteomes" id="UP001595698"/>
    </source>
</evidence>
<sequence length="389" mass="41906">MTVLVAVAVAATLWWLLADPAATVSISNPSTGGAGNARGEVLRTALAAGAAVGAAVTLVLAFRRQHHQEVTAAHTTHDAVERRVTDLYTKAVEQFGHEAAAVRLAGLYALERLAQDNPGHRQTIVNVICAYLRMPFNPPPDGPRQDLTPAVPRAAIAGASAPASGRDSHEELQVRLTAQRILEERLHDDRPPADRTAELAGPRFWEGMRIDLTGATLTTPNFRNCHVTEANFHRVAFTGDATFHGATFAGNADFNGATFTRDAGFNGATFSRNTGFNRATFTRDARFNGAAFTSGAYFHMTTFDKTAWFDKATFNGKTRFNRVTFTDVAGFYMAAFPQGVEFFDATAAPVNGHVWPDGWRLEVTSDGKGYLVADAVDEPGPVDAPDEKA</sequence>